<dbReference type="EC" id="6.1.1.1" evidence="1"/>
<dbReference type="GO" id="GO:0005524">
    <property type="term" value="F:ATP binding"/>
    <property type="evidence" value="ECO:0007669"/>
    <property type="project" value="UniProtKB-KW"/>
</dbReference>
<dbReference type="GO" id="GO:0004831">
    <property type="term" value="F:tyrosine-tRNA ligase activity"/>
    <property type="evidence" value="ECO:0007669"/>
    <property type="project" value="UniProtKB-EC"/>
</dbReference>
<dbReference type="GO" id="GO:0005829">
    <property type="term" value="C:cytosol"/>
    <property type="evidence" value="ECO:0007669"/>
    <property type="project" value="TreeGrafter"/>
</dbReference>
<evidence type="ECO:0000256" key="3">
    <source>
        <dbReference type="ARBA" id="ARBA00022741"/>
    </source>
</evidence>
<dbReference type="GO" id="GO:0006437">
    <property type="term" value="P:tyrosyl-tRNA aminoacylation"/>
    <property type="evidence" value="ECO:0007669"/>
    <property type="project" value="InterPro"/>
</dbReference>
<gene>
    <name evidence="11" type="ORF">METZ01_LOCUS336718</name>
</gene>
<dbReference type="Gene3D" id="1.10.240.10">
    <property type="entry name" value="Tyrosyl-Transfer RNA Synthetase"/>
    <property type="match status" value="1"/>
</dbReference>
<dbReference type="CDD" id="cd00165">
    <property type="entry name" value="S4"/>
    <property type="match status" value="1"/>
</dbReference>
<evidence type="ECO:0000259" key="10">
    <source>
        <dbReference type="Pfam" id="PF22421"/>
    </source>
</evidence>
<comment type="catalytic activity">
    <reaction evidence="9">
        <text>tRNA(Tyr) + L-tyrosine + ATP = L-tyrosyl-tRNA(Tyr) + AMP + diphosphate + H(+)</text>
        <dbReference type="Rhea" id="RHEA:10220"/>
        <dbReference type="Rhea" id="RHEA-COMP:9706"/>
        <dbReference type="Rhea" id="RHEA-COMP:9707"/>
        <dbReference type="ChEBI" id="CHEBI:15378"/>
        <dbReference type="ChEBI" id="CHEBI:30616"/>
        <dbReference type="ChEBI" id="CHEBI:33019"/>
        <dbReference type="ChEBI" id="CHEBI:58315"/>
        <dbReference type="ChEBI" id="CHEBI:78442"/>
        <dbReference type="ChEBI" id="CHEBI:78536"/>
        <dbReference type="ChEBI" id="CHEBI:456215"/>
        <dbReference type="EC" id="6.1.1.1"/>
    </reaction>
</comment>
<evidence type="ECO:0000256" key="9">
    <source>
        <dbReference type="ARBA" id="ARBA00048248"/>
    </source>
</evidence>
<evidence type="ECO:0000313" key="11">
    <source>
        <dbReference type="EMBL" id="SVC83864.1"/>
    </source>
</evidence>
<dbReference type="PANTHER" id="PTHR11766:SF1">
    <property type="entry name" value="TYROSINE--TRNA LIGASE"/>
    <property type="match status" value="1"/>
</dbReference>
<keyword evidence="4" id="KW-0067">ATP-binding</keyword>
<evidence type="ECO:0000256" key="1">
    <source>
        <dbReference type="ARBA" id="ARBA00013160"/>
    </source>
</evidence>
<dbReference type="GO" id="GO:0003723">
    <property type="term" value="F:RNA binding"/>
    <property type="evidence" value="ECO:0007669"/>
    <property type="project" value="UniProtKB-KW"/>
</dbReference>
<protein>
    <recommendedName>
        <fullName evidence="1">tyrosine--tRNA ligase</fullName>
        <ecNumber evidence="1">6.1.1.1</ecNumber>
    </recommendedName>
    <alternativeName>
        <fullName evidence="8">Tyrosyl-tRNA synthetase</fullName>
    </alternativeName>
</protein>
<evidence type="ECO:0000256" key="8">
    <source>
        <dbReference type="ARBA" id="ARBA00033323"/>
    </source>
</evidence>
<dbReference type="PROSITE" id="PS50889">
    <property type="entry name" value="S4"/>
    <property type="match status" value="1"/>
</dbReference>
<dbReference type="NCBIfam" id="TIGR00234">
    <property type="entry name" value="tyrS"/>
    <property type="match status" value="1"/>
</dbReference>
<dbReference type="SUPFAM" id="SSF55174">
    <property type="entry name" value="Alpha-L RNA-binding motif"/>
    <property type="match status" value="1"/>
</dbReference>
<dbReference type="AlphaFoldDB" id="A0A382QE77"/>
<dbReference type="Gene3D" id="3.10.290.10">
    <property type="entry name" value="RNA-binding S4 domain"/>
    <property type="match status" value="1"/>
</dbReference>
<keyword evidence="2" id="KW-0436">Ligase</keyword>
<dbReference type="InterPro" id="IPR024088">
    <property type="entry name" value="Tyr-tRNA-ligase_bac-type"/>
</dbReference>
<reference evidence="11" key="1">
    <citation type="submission" date="2018-05" db="EMBL/GenBank/DDBJ databases">
        <authorList>
            <person name="Lanie J.A."/>
            <person name="Ng W.-L."/>
            <person name="Kazmierczak K.M."/>
            <person name="Andrzejewski T.M."/>
            <person name="Davidsen T.M."/>
            <person name="Wayne K.J."/>
            <person name="Tettelin H."/>
            <person name="Glass J.I."/>
            <person name="Rusch D."/>
            <person name="Podicherti R."/>
            <person name="Tsui H.-C.T."/>
            <person name="Winkler M.E."/>
        </authorList>
    </citation>
    <scope>NUCLEOTIDE SEQUENCE</scope>
</reference>
<dbReference type="Gene3D" id="3.40.50.620">
    <property type="entry name" value="HUPs"/>
    <property type="match status" value="1"/>
</dbReference>
<evidence type="ECO:0000256" key="6">
    <source>
        <dbReference type="ARBA" id="ARBA00022917"/>
    </source>
</evidence>
<keyword evidence="6" id="KW-0648">Protein biosynthesis</keyword>
<keyword evidence="7" id="KW-0030">Aminoacyl-tRNA synthetase</keyword>
<evidence type="ECO:0000256" key="7">
    <source>
        <dbReference type="ARBA" id="ARBA00023146"/>
    </source>
</evidence>
<dbReference type="InterPro" id="IPR054608">
    <property type="entry name" value="SYY-like_C"/>
</dbReference>
<accession>A0A382QE77</accession>
<dbReference type="InterPro" id="IPR002307">
    <property type="entry name" value="Tyr-tRNA-ligase"/>
</dbReference>
<sequence length="253" mass="28804">VAHFLERDDFQKRYRGGIPIGIHEFLYLIMQAYDSVEVKADIELGGTDQTFNLMVGRDLMRDMGMDPQCAMTMPLLVGTDGKEKMSKSYGNHVGISMEVFEMYSRILSLPDDLMKDYYTLLTLLPGDEIDRLCDGEKTHPKAAKDRLAREVAAAYYPREEVDIAANRWEEKFSQKKVTDVKELTLEERPVALIPLLRATEIPKSNGEARRLIEQGGVEIDGLRMVDPKAELDLKAGAILRVGKKRQFFRVTWS</sequence>
<dbReference type="InterPro" id="IPR002305">
    <property type="entry name" value="aa-tRNA-synth_Ic"/>
</dbReference>
<dbReference type="PANTHER" id="PTHR11766">
    <property type="entry name" value="TYROSYL-TRNA SYNTHETASE"/>
    <property type="match status" value="1"/>
</dbReference>
<evidence type="ECO:0000256" key="2">
    <source>
        <dbReference type="ARBA" id="ARBA00022598"/>
    </source>
</evidence>
<evidence type="ECO:0000256" key="5">
    <source>
        <dbReference type="ARBA" id="ARBA00022884"/>
    </source>
</evidence>
<dbReference type="SUPFAM" id="SSF52374">
    <property type="entry name" value="Nucleotidylyl transferase"/>
    <property type="match status" value="1"/>
</dbReference>
<organism evidence="11">
    <name type="scientific">marine metagenome</name>
    <dbReference type="NCBI Taxonomy" id="408172"/>
    <lineage>
        <taxon>unclassified sequences</taxon>
        <taxon>metagenomes</taxon>
        <taxon>ecological metagenomes</taxon>
    </lineage>
</organism>
<dbReference type="Pfam" id="PF00579">
    <property type="entry name" value="tRNA-synt_1b"/>
    <property type="match status" value="1"/>
</dbReference>
<dbReference type="EMBL" id="UINC01113920">
    <property type="protein sequence ID" value="SVC83864.1"/>
    <property type="molecule type" value="Genomic_DNA"/>
</dbReference>
<dbReference type="InterPro" id="IPR036986">
    <property type="entry name" value="S4_RNA-bd_sf"/>
</dbReference>
<name>A0A382QE77_9ZZZZ</name>
<keyword evidence="3" id="KW-0547">Nucleotide-binding</keyword>
<feature type="non-terminal residue" evidence="11">
    <location>
        <position position="1"/>
    </location>
</feature>
<keyword evidence="5" id="KW-0694">RNA-binding</keyword>
<dbReference type="PRINTS" id="PR01040">
    <property type="entry name" value="TRNASYNTHTYR"/>
</dbReference>
<proteinExistence type="predicted"/>
<dbReference type="Pfam" id="PF22421">
    <property type="entry name" value="SYY_C-terminal"/>
    <property type="match status" value="1"/>
</dbReference>
<evidence type="ECO:0000256" key="4">
    <source>
        <dbReference type="ARBA" id="ARBA00022840"/>
    </source>
</evidence>
<feature type="domain" description="Tyrosine--tRNA ligase SYY-like C-terminal" evidence="10">
    <location>
        <begin position="176"/>
        <end position="245"/>
    </location>
</feature>
<dbReference type="InterPro" id="IPR014729">
    <property type="entry name" value="Rossmann-like_a/b/a_fold"/>
</dbReference>